<keyword evidence="2" id="KW-1185">Reference proteome</keyword>
<comment type="caution">
    <text evidence="1">The sequence shown here is derived from an EMBL/GenBank/DDBJ whole genome shotgun (WGS) entry which is preliminary data.</text>
</comment>
<evidence type="ECO:0000313" key="2">
    <source>
        <dbReference type="Proteomes" id="UP000265703"/>
    </source>
</evidence>
<gene>
    <name evidence="1" type="ORF">C1645_818737</name>
</gene>
<dbReference type="Proteomes" id="UP000265703">
    <property type="component" value="Unassembled WGS sequence"/>
</dbReference>
<sequence>MDQLTSSTQTVVIDNEYKAIPSDNQVVHEIVQKKPFPITYWNNRKDYMTVALKELNNSKNIKSEDLNESSCLGMIMWKLMIGRRPFWDRNHDTELIIEICRPPIVKKNAPEGYIEIMKNVAF</sequence>
<dbReference type="AlphaFoldDB" id="A0A397T7Z2"/>
<accession>A0A397T7Z2</accession>
<proteinExistence type="predicted"/>
<name>A0A397T7Z2_9GLOM</name>
<organism evidence="1 2">
    <name type="scientific">Glomus cerebriforme</name>
    <dbReference type="NCBI Taxonomy" id="658196"/>
    <lineage>
        <taxon>Eukaryota</taxon>
        <taxon>Fungi</taxon>
        <taxon>Fungi incertae sedis</taxon>
        <taxon>Mucoromycota</taxon>
        <taxon>Glomeromycotina</taxon>
        <taxon>Glomeromycetes</taxon>
        <taxon>Glomerales</taxon>
        <taxon>Glomeraceae</taxon>
        <taxon>Glomus</taxon>
    </lineage>
</organism>
<evidence type="ECO:0000313" key="1">
    <source>
        <dbReference type="EMBL" id="RIA93972.1"/>
    </source>
</evidence>
<protein>
    <recommendedName>
        <fullName evidence="3">Protein kinase domain-containing protein</fullName>
    </recommendedName>
</protein>
<dbReference type="EMBL" id="QKYT01000093">
    <property type="protein sequence ID" value="RIA93972.1"/>
    <property type="molecule type" value="Genomic_DNA"/>
</dbReference>
<evidence type="ECO:0008006" key="3">
    <source>
        <dbReference type="Google" id="ProtNLM"/>
    </source>
</evidence>
<reference evidence="1 2" key="1">
    <citation type="submission" date="2018-06" db="EMBL/GenBank/DDBJ databases">
        <title>Comparative genomics reveals the genomic features of Rhizophagus irregularis, R. cerebriforme, R. diaphanum and Gigaspora rosea, and their symbiotic lifestyle signature.</title>
        <authorList>
            <person name="Morin E."/>
            <person name="San Clemente H."/>
            <person name="Chen E.C.H."/>
            <person name="De La Providencia I."/>
            <person name="Hainaut M."/>
            <person name="Kuo A."/>
            <person name="Kohler A."/>
            <person name="Murat C."/>
            <person name="Tang N."/>
            <person name="Roy S."/>
            <person name="Loubradou J."/>
            <person name="Henrissat B."/>
            <person name="Grigoriev I.V."/>
            <person name="Corradi N."/>
            <person name="Roux C."/>
            <person name="Martin F.M."/>
        </authorList>
    </citation>
    <scope>NUCLEOTIDE SEQUENCE [LARGE SCALE GENOMIC DNA]</scope>
    <source>
        <strain evidence="1 2">DAOM 227022</strain>
    </source>
</reference>